<evidence type="ECO:0000256" key="1">
    <source>
        <dbReference type="ARBA" id="ARBA00022723"/>
    </source>
</evidence>
<dbReference type="InterPro" id="IPR032465">
    <property type="entry name" value="ACMSD"/>
</dbReference>
<dbReference type="EMBL" id="JAQQCF010000036">
    <property type="protein sequence ID" value="MFM0641153.1"/>
    <property type="molecule type" value="Genomic_DNA"/>
</dbReference>
<evidence type="ECO:0000256" key="3">
    <source>
        <dbReference type="ARBA" id="ARBA00023239"/>
    </source>
</evidence>
<evidence type="ECO:0000259" key="6">
    <source>
        <dbReference type="Pfam" id="PF04909"/>
    </source>
</evidence>
<evidence type="ECO:0000256" key="4">
    <source>
        <dbReference type="ARBA" id="ARBA00036832"/>
    </source>
</evidence>
<gene>
    <name evidence="7" type="ORF">PQQ63_31095</name>
</gene>
<evidence type="ECO:0000313" key="8">
    <source>
        <dbReference type="Proteomes" id="UP001629432"/>
    </source>
</evidence>
<evidence type="ECO:0000256" key="2">
    <source>
        <dbReference type="ARBA" id="ARBA00022833"/>
    </source>
</evidence>
<reference evidence="7 8" key="1">
    <citation type="journal article" date="2024" name="Chem. Sci.">
        <title>Discovery of megapolipeptins by genome mining of a Burkholderiales bacteria collection.</title>
        <authorList>
            <person name="Paulo B.S."/>
            <person name="Recchia M.J.J."/>
            <person name="Lee S."/>
            <person name="Fergusson C.H."/>
            <person name="Romanowski S.B."/>
            <person name="Hernandez A."/>
            <person name="Krull N."/>
            <person name="Liu D.Y."/>
            <person name="Cavanagh H."/>
            <person name="Bos A."/>
            <person name="Gray C.A."/>
            <person name="Murphy B.T."/>
            <person name="Linington R.G."/>
            <person name="Eustaquio A.S."/>
        </authorList>
    </citation>
    <scope>NUCLEOTIDE SEQUENCE [LARGE SCALE GENOMIC DNA]</scope>
    <source>
        <strain evidence="7 8">RL17-338-BIC-A</strain>
    </source>
</reference>
<keyword evidence="3" id="KW-0456">Lyase</keyword>
<accession>A0ABW9E1H4</accession>
<keyword evidence="2" id="KW-0862">Zinc</keyword>
<dbReference type="InterPro" id="IPR032466">
    <property type="entry name" value="Metal_Hydrolase"/>
</dbReference>
<dbReference type="Proteomes" id="UP001629432">
    <property type="component" value="Unassembled WGS sequence"/>
</dbReference>
<evidence type="ECO:0000313" key="7">
    <source>
        <dbReference type="EMBL" id="MFM0641153.1"/>
    </source>
</evidence>
<dbReference type="InterPro" id="IPR006680">
    <property type="entry name" value="Amidohydro-rel"/>
</dbReference>
<dbReference type="EC" id="4.1.1.52" evidence="5"/>
<dbReference type="Pfam" id="PF04909">
    <property type="entry name" value="Amidohydro_2"/>
    <property type="match status" value="1"/>
</dbReference>
<comment type="catalytic activity">
    <reaction evidence="4">
        <text>6-methylsalicylate + H(+) = 3-methylphenol + CO2</text>
        <dbReference type="Rhea" id="RHEA:23112"/>
        <dbReference type="ChEBI" id="CHEBI:15378"/>
        <dbReference type="ChEBI" id="CHEBI:16526"/>
        <dbReference type="ChEBI" id="CHEBI:17231"/>
        <dbReference type="ChEBI" id="CHEBI:36658"/>
        <dbReference type="EC" id="4.1.1.52"/>
    </reaction>
    <physiologicalReaction direction="left-to-right" evidence="4">
        <dbReference type="Rhea" id="RHEA:23113"/>
    </physiologicalReaction>
</comment>
<dbReference type="PANTHER" id="PTHR21240">
    <property type="entry name" value="2-AMINO-3-CARBOXYLMUCONATE-6-SEMIALDEHYDE DECARBOXYLASE"/>
    <property type="match status" value="1"/>
</dbReference>
<dbReference type="Gene3D" id="3.20.20.140">
    <property type="entry name" value="Metal-dependent hydrolases"/>
    <property type="match status" value="1"/>
</dbReference>
<protein>
    <recommendedName>
        <fullName evidence="5">6-methylsalicylate decarboxylase</fullName>
        <ecNumber evidence="5">4.1.1.52</ecNumber>
    </recommendedName>
</protein>
<keyword evidence="1" id="KW-0479">Metal-binding</keyword>
<dbReference type="RefSeq" id="WP_408339739.1">
    <property type="nucleotide sequence ID" value="NZ_JAQQCF010000036.1"/>
</dbReference>
<evidence type="ECO:0000256" key="5">
    <source>
        <dbReference type="ARBA" id="ARBA00038889"/>
    </source>
</evidence>
<dbReference type="SUPFAM" id="SSF51556">
    <property type="entry name" value="Metallo-dependent hydrolases"/>
    <property type="match status" value="1"/>
</dbReference>
<feature type="domain" description="Amidohydrolase-related" evidence="6">
    <location>
        <begin position="20"/>
        <end position="334"/>
    </location>
</feature>
<sequence>MTAQDLSGSKTYLGTGRGIIDVHSHALLPVWLSAVSSLTGLPVDKVMIAGTPVPQWSVESHLAMMDANAIAACVLSWPGATSFLKGKPARDLARAMNEEFANIVSHHPTRFGAFAVVPTDDMEACVEEMTYALDVLKLDGVSTGTHVGGVYLGDPQFDTWFDEMNRRKTTLFIHPMPPPGAEHVGMTINPAILEFMFDSTRMATNMVLSGAKKRFGDVKMICTHGGGTIPYLASRISLLEPVFGAGPGRPRLTAREVLDGLSSFYFDLTASTAATPLAAMRRFVPSSQLMLGFDFPMMPAETVPTVWNMFGGDRELTADDRHSIVQGTALDILPTLSRQIASGA</sequence>
<proteinExistence type="predicted"/>
<comment type="caution">
    <text evidence="7">The sequence shown here is derived from an EMBL/GenBank/DDBJ whole genome shotgun (WGS) entry which is preliminary data.</text>
</comment>
<name>A0ABW9E1H4_9BURK</name>
<keyword evidence="8" id="KW-1185">Reference proteome</keyword>
<organism evidence="7 8">
    <name type="scientific">Paraburkholderia metrosideri</name>
    <dbReference type="NCBI Taxonomy" id="580937"/>
    <lineage>
        <taxon>Bacteria</taxon>
        <taxon>Pseudomonadati</taxon>
        <taxon>Pseudomonadota</taxon>
        <taxon>Betaproteobacteria</taxon>
        <taxon>Burkholderiales</taxon>
        <taxon>Burkholderiaceae</taxon>
        <taxon>Paraburkholderia</taxon>
    </lineage>
</organism>
<dbReference type="PANTHER" id="PTHR21240:SF29">
    <property type="entry name" value="AMIDOHYDROLASE-RELATED DOMAIN-CONTAINING PROTEIN"/>
    <property type="match status" value="1"/>
</dbReference>